<evidence type="ECO:0000259" key="3">
    <source>
        <dbReference type="PROSITE" id="PS50086"/>
    </source>
</evidence>
<accession>A0A1E4SFP0</accession>
<keyword evidence="5" id="KW-1185">Reference proteome</keyword>
<dbReference type="OrthoDB" id="10264062at2759"/>
<dbReference type="GO" id="GO:0005770">
    <property type="term" value="C:late endosome"/>
    <property type="evidence" value="ECO:0007669"/>
    <property type="project" value="EnsemblFungi"/>
</dbReference>
<name>A0A1E4SFP0_9ASCO</name>
<proteinExistence type="predicted"/>
<reference evidence="5" key="1">
    <citation type="submission" date="2016-05" db="EMBL/GenBank/DDBJ databases">
        <title>Comparative genomics of biotechnologically important yeasts.</title>
        <authorList>
            <consortium name="DOE Joint Genome Institute"/>
            <person name="Riley R."/>
            <person name="Haridas S."/>
            <person name="Wolfe K.H."/>
            <person name="Lopes M.R."/>
            <person name="Hittinger C.T."/>
            <person name="Goker M."/>
            <person name="Salamov A."/>
            <person name="Wisecaver J."/>
            <person name="Long T.M."/>
            <person name="Aerts A.L."/>
            <person name="Barry K."/>
            <person name="Choi C."/>
            <person name="Clum A."/>
            <person name="Coughlan A.Y."/>
            <person name="Deshpande S."/>
            <person name="Douglass A.P."/>
            <person name="Hanson S.J."/>
            <person name="Klenk H.-P."/>
            <person name="Labutti K."/>
            <person name="Lapidus A."/>
            <person name="Lindquist E."/>
            <person name="Lipzen A."/>
            <person name="Meier-Kolthoff J.P."/>
            <person name="Ohm R.A."/>
            <person name="Otillar R.P."/>
            <person name="Pangilinan J."/>
            <person name="Peng Y."/>
            <person name="Rokas A."/>
            <person name="Rosa C.A."/>
            <person name="Scheuner C."/>
            <person name="Sibirny A.A."/>
            <person name="Slot J.C."/>
            <person name="Stielow J.B."/>
            <person name="Sun H."/>
            <person name="Kurtzman C.P."/>
            <person name="Blackwell M."/>
            <person name="Grigoriev I.V."/>
            <person name="Jeffries T.W."/>
        </authorList>
    </citation>
    <scope>NUCLEOTIDE SEQUENCE [LARGE SCALE GENOMIC DNA]</scope>
    <source>
        <strain evidence="5">NRRL Y-17324</strain>
    </source>
</reference>
<dbReference type="InterPro" id="IPR000195">
    <property type="entry name" value="Rab-GAP-TBC_dom"/>
</dbReference>
<evidence type="ECO:0000256" key="2">
    <source>
        <dbReference type="SAM" id="MobiDB-lite"/>
    </source>
</evidence>
<dbReference type="PROSITE" id="PS50086">
    <property type="entry name" value="TBC_RABGAP"/>
    <property type="match status" value="1"/>
</dbReference>
<dbReference type="PANTHER" id="PTHR22957">
    <property type="entry name" value="TBC1 DOMAIN FAMILY MEMBER GTPASE-ACTIVATING PROTEIN"/>
    <property type="match status" value="1"/>
</dbReference>
<dbReference type="Gene3D" id="1.10.472.80">
    <property type="entry name" value="Ypt/Rab-GAP domain of gyp1p, domain 3"/>
    <property type="match status" value="1"/>
</dbReference>
<dbReference type="EMBL" id="KV453913">
    <property type="protein sequence ID" value="ODV78328.1"/>
    <property type="molecule type" value="Genomic_DNA"/>
</dbReference>
<dbReference type="GO" id="GO:0032889">
    <property type="term" value="P:regulation of vacuole fusion, non-autophagic"/>
    <property type="evidence" value="ECO:0007669"/>
    <property type="project" value="EnsemblFungi"/>
</dbReference>
<feature type="compositionally biased region" description="Polar residues" evidence="2">
    <location>
        <begin position="479"/>
        <end position="491"/>
    </location>
</feature>
<dbReference type="PANTHER" id="PTHR22957:SF502">
    <property type="entry name" value="SMALL G PROTEIN SIGNALING MODULATOR 2-RELATED"/>
    <property type="match status" value="1"/>
</dbReference>
<dbReference type="Gene3D" id="1.10.8.270">
    <property type="entry name" value="putative rabgap domain of human tbc1 domain family member 14 like domains"/>
    <property type="match status" value="1"/>
</dbReference>
<organism evidence="4 5">
    <name type="scientific">Suhomyces tanzawaensis NRRL Y-17324</name>
    <dbReference type="NCBI Taxonomy" id="984487"/>
    <lineage>
        <taxon>Eukaryota</taxon>
        <taxon>Fungi</taxon>
        <taxon>Dikarya</taxon>
        <taxon>Ascomycota</taxon>
        <taxon>Saccharomycotina</taxon>
        <taxon>Pichiomycetes</taxon>
        <taxon>Debaryomycetaceae</taxon>
        <taxon>Suhomyces</taxon>
    </lineage>
</organism>
<dbReference type="SMART" id="SM00164">
    <property type="entry name" value="TBC"/>
    <property type="match status" value="1"/>
</dbReference>
<dbReference type="GO" id="GO:0005096">
    <property type="term" value="F:GTPase activator activity"/>
    <property type="evidence" value="ECO:0007669"/>
    <property type="project" value="UniProtKB-KW"/>
</dbReference>
<protein>
    <submittedName>
        <fullName evidence="4">RabGAP/TBC</fullName>
    </submittedName>
</protein>
<sequence length="757" mass="88064">MSNRQKKQLLLSEVELLYVKSKVYLHPTTSKRDNIVGFLSLSRGPNSTNKDILLSFTPENQLSLEEIKQYNAVDVGDISLDLQTLSLGGTTNANSKASSTSIDRARVVPKPHTSVLSGYSFSTNLSFIYSIQVRKPSSGFWFGSVVINTKDGEKLPIVFFHDNESPSTLKNQKVLNQRMDPFGEDGEVYWGGRDFMGALQKFINTERSTIEPSVYLVNPDSTDLRNFAPFKDKNAPVKKEEPFKLPEVNKFLAAAKWKVLETVATFSAKAKNQVLDMVDEHAPTPIKQIISQPEVQKIGEDFDSARVYLAKWAQQVKDEAEQSQKKFMLDDDIYNKINKELGSSELLTSQEINKTSRRNEITKVEWESFFDYSGRLSLTVNEVKSRIFHGGVSDSVRGEVWLFLLEVYPWDSSAEERQVLVESYETAYEELKLKWVNDEEKRQTDYWKDQKHRIEKDIQRTDRNLPIFQNQKKRRVTVTSMGSNVLPTTRESSPETPDEDEANDDDEYDVSNITNPHLYKMREILITYNEYNENLGYVQGMTDLLSPLYVKFQHEALTFWAFTKFMDRMERNFVRDQSGMKKQMTTLNKLLQFMLPNLYKHLEKCESIDLFFFFRMLLVWFKRELEWDQVLRLWEILWTDYYTSQHHLFFALAILSDNERIIVQNLTRFDEVLKYMNDLSMKLHLNPLLIRSELLFLKFKRMIDIIDRENSLKKVDHTRASVTNDGIIEIGEELRGLLRKEVVIQKEVTREEGMGGG</sequence>
<dbReference type="RefSeq" id="XP_020063450.1">
    <property type="nucleotide sequence ID" value="XM_020206813.1"/>
</dbReference>
<dbReference type="GeneID" id="30980950"/>
<dbReference type="InterPro" id="IPR035969">
    <property type="entry name" value="Rab-GAP_TBC_sf"/>
</dbReference>
<feature type="domain" description="Rab-GAP TBC" evidence="3">
    <location>
        <begin position="391"/>
        <end position="641"/>
    </location>
</feature>
<gene>
    <name evidence="4" type="ORF">CANTADRAFT_22341</name>
</gene>
<dbReference type="GO" id="GO:0016192">
    <property type="term" value="P:vesicle-mediated transport"/>
    <property type="evidence" value="ECO:0007669"/>
    <property type="project" value="EnsemblFungi"/>
</dbReference>
<dbReference type="AlphaFoldDB" id="A0A1E4SFP0"/>
<feature type="compositionally biased region" description="Acidic residues" evidence="2">
    <location>
        <begin position="496"/>
        <end position="509"/>
    </location>
</feature>
<dbReference type="STRING" id="984487.A0A1E4SFP0"/>
<keyword evidence="1" id="KW-0343">GTPase activation</keyword>
<dbReference type="SUPFAM" id="SSF47923">
    <property type="entry name" value="Ypt/Rab-GAP domain of gyp1p"/>
    <property type="match status" value="2"/>
</dbReference>
<evidence type="ECO:0000313" key="5">
    <source>
        <dbReference type="Proteomes" id="UP000094285"/>
    </source>
</evidence>
<evidence type="ECO:0000313" key="4">
    <source>
        <dbReference type="EMBL" id="ODV78328.1"/>
    </source>
</evidence>
<evidence type="ECO:0000256" key="1">
    <source>
        <dbReference type="ARBA" id="ARBA00022468"/>
    </source>
</evidence>
<feature type="region of interest" description="Disordered" evidence="2">
    <location>
        <begin position="479"/>
        <end position="509"/>
    </location>
</feature>
<dbReference type="Pfam" id="PF00566">
    <property type="entry name" value="RabGAP-TBC"/>
    <property type="match status" value="1"/>
</dbReference>
<dbReference type="Proteomes" id="UP000094285">
    <property type="component" value="Unassembled WGS sequence"/>
</dbReference>